<comment type="caution">
    <text evidence="4">The sequence shown here is derived from an EMBL/GenBank/DDBJ whole genome shotgun (WGS) entry which is preliminary data.</text>
</comment>
<keyword evidence="2 3" id="KW-0040">ANK repeat</keyword>
<dbReference type="InterPro" id="IPR002110">
    <property type="entry name" value="Ankyrin_rpt"/>
</dbReference>
<name>A0ABV2ALU2_9EUKA</name>
<keyword evidence="5" id="KW-1185">Reference proteome</keyword>
<dbReference type="EMBL" id="JBDODL010000782">
    <property type="protein sequence ID" value="MES1920638.1"/>
    <property type="molecule type" value="Genomic_DNA"/>
</dbReference>
<dbReference type="PANTHER" id="PTHR24126:SF14">
    <property type="entry name" value="ANK_REP_REGION DOMAIN-CONTAINING PROTEIN"/>
    <property type="match status" value="1"/>
</dbReference>
<dbReference type="InterPro" id="IPR036770">
    <property type="entry name" value="Ankyrin_rpt-contain_sf"/>
</dbReference>
<dbReference type="SMART" id="SM00248">
    <property type="entry name" value="ANK"/>
    <property type="match status" value="3"/>
</dbReference>
<dbReference type="Pfam" id="PF12796">
    <property type="entry name" value="Ank_2"/>
    <property type="match status" value="1"/>
</dbReference>
<accession>A0ABV2ALU2</accession>
<dbReference type="Proteomes" id="UP001439008">
    <property type="component" value="Unassembled WGS sequence"/>
</dbReference>
<dbReference type="PROSITE" id="PS50297">
    <property type="entry name" value="ANK_REP_REGION"/>
    <property type="match status" value="1"/>
</dbReference>
<dbReference type="PROSITE" id="PS50088">
    <property type="entry name" value="ANK_REPEAT"/>
    <property type="match status" value="2"/>
</dbReference>
<evidence type="ECO:0000256" key="1">
    <source>
        <dbReference type="ARBA" id="ARBA00022737"/>
    </source>
</evidence>
<sequence>MTSDENAQLRNLHSFEIGQELFVLRSNASWDEGWIVKDVDIKSVTLYKNKMSKRFYIEQAKLFTKPASKSRPHDPSLCEGVILGDCRLFNKIIARSPDCNIPEEVQGREEYPLLLAVRQNQLEMVKTMLLNGADTTVGDQNGQSPIHLAAANDNVSVLKALLDCGANLDAKDNSGKNALHLAVLNDSERAISFLIENSKNLIFGEDN</sequence>
<organism evidence="4 5">
    <name type="scientific">Bonamia ostreae</name>
    <dbReference type="NCBI Taxonomy" id="126728"/>
    <lineage>
        <taxon>Eukaryota</taxon>
        <taxon>Sar</taxon>
        <taxon>Rhizaria</taxon>
        <taxon>Endomyxa</taxon>
        <taxon>Ascetosporea</taxon>
        <taxon>Haplosporida</taxon>
        <taxon>Bonamia</taxon>
    </lineage>
</organism>
<evidence type="ECO:0000313" key="5">
    <source>
        <dbReference type="Proteomes" id="UP001439008"/>
    </source>
</evidence>
<evidence type="ECO:0000313" key="4">
    <source>
        <dbReference type="EMBL" id="MES1920638.1"/>
    </source>
</evidence>
<protein>
    <submittedName>
        <fullName evidence="4">Uncharacterized protein</fullName>
    </submittedName>
</protein>
<dbReference type="Gene3D" id="1.25.40.20">
    <property type="entry name" value="Ankyrin repeat-containing domain"/>
    <property type="match status" value="1"/>
</dbReference>
<feature type="repeat" description="ANK" evidence="3">
    <location>
        <begin position="141"/>
        <end position="173"/>
    </location>
</feature>
<feature type="repeat" description="ANK" evidence="3">
    <location>
        <begin position="108"/>
        <end position="140"/>
    </location>
</feature>
<dbReference type="SUPFAM" id="SSF48403">
    <property type="entry name" value="Ankyrin repeat"/>
    <property type="match status" value="1"/>
</dbReference>
<dbReference type="PANTHER" id="PTHR24126">
    <property type="entry name" value="ANKYRIN REPEAT, PH AND SEC7 DOMAIN CONTAINING PROTEIN SECG-RELATED"/>
    <property type="match status" value="1"/>
</dbReference>
<proteinExistence type="predicted"/>
<reference evidence="4 5" key="1">
    <citation type="journal article" date="2024" name="BMC Biol.">
        <title>Comparative genomics of Ascetosporea gives new insight into the evolutionary basis for animal parasitism in Rhizaria.</title>
        <authorList>
            <person name="Hiltunen Thoren M."/>
            <person name="Onut-Brannstrom I."/>
            <person name="Alfjorden A."/>
            <person name="Peckova H."/>
            <person name="Swords F."/>
            <person name="Hooper C."/>
            <person name="Holzer A.S."/>
            <person name="Bass D."/>
            <person name="Burki F."/>
        </authorList>
    </citation>
    <scope>NUCLEOTIDE SEQUENCE [LARGE SCALE GENOMIC DNA]</scope>
    <source>
        <strain evidence="4">20-A016</strain>
    </source>
</reference>
<gene>
    <name evidence="4" type="ORF">MHBO_002291</name>
</gene>
<evidence type="ECO:0000256" key="2">
    <source>
        <dbReference type="ARBA" id="ARBA00023043"/>
    </source>
</evidence>
<keyword evidence="1" id="KW-0677">Repeat</keyword>
<evidence type="ECO:0000256" key="3">
    <source>
        <dbReference type="PROSITE-ProRule" id="PRU00023"/>
    </source>
</evidence>
<feature type="non-terminal residue" evidence="4">
    <location>
        <position position="207"/>
    </location>
</feature>